<accession>A0ACB8SJY6</accession>
<reference evidence="1" key="1">
    <citation type="submission" date="2021-03" db="EMBL/GenBank/DDBJ databases">
        <authorList>
            <consortium name="DOE Joint Genome Institute"/>
            <person name="Ahrendt S."/>
            <person name="Looney B.P."/>
            <person name="Miyauchi S."/>
            <person name="Morin E."/>
            <person name="Drula E."/>
            <person name="Courty P.E."/>
            <person name="Chicoki N."/>
            <person name="Fauchery L."/>
            <person name="Kohler A."/>
            <person name="Kuo A."/>
            <person name="Labutti K."/>
            <person name="Pangilinan J."/>
            <person name="Lipzen A."/>
            <person name="Riley R."/>
            <person name="Andreopoulos W."/>
            <person name="He G."/>
            <person name="Johnson J."/>
            <person name="Barry K.W."/>
            <person name="Grigoriev I.V."/>
            <person name="Nagy L."/>
            <person name="Hibbett D."/>
            <person name="Henrissat B."/>
            <person name="Matheny P.B."/>
            <person name="Labbe J."/>
            <person name="Martin F."/>
        </authorList>
    </citation>
    <scope>NUCLEOTIDE SEQUENCE</scope>
    <source>
        <strain evidence="1">HHB10654</strain>
    </source>
</reference>
<evidence type="ECO:0000313" key="2">
    <source>
        <dbReference type="Proteomes" id="UP000814140"/>
    </source>
</evidence>
<dbReference type="EMBL" id="MU277259">
    <property type="protein sequence ID" value="KAI0056699.1"/>
    <property type="molecule type" value="Genomic_DNA"/>
</dbReference>
<keyword evidence="2" id="KW-1185">Reference proteome</keyword>
<sequence>MVVFIYVAILSSCSPIHPLFFSQMPSTTLDVRTRAPIAKLPNELLRSIFLLTGRDLPSTLALTGVCSRWRAVALDAPRLWTTIRWDACAPAQRARVALQLSRAGCMPLRIRLSFPPRALDAEGLDALVGTLEHVLPRVECFAFQSEASAPASRVLSVLERTHMPLLEDLAIVADPECTVTNATYLPMSVPPLRRLRLVGVPLAWPSAGFAGLKSLALCFGREALKPEFLDLLDALRSCSETLEYLELQCVLQCTPIDEAFHHGEAEEALDEDQGSDTQDIPTVHANGSSVSQGTDSVSDNDDGYSDAASVSTATELSEDLYEAISVACAATLNPADAIVFPNLTELRLAFAYPIEGVALRACRRRAQQHRPAQPTLGS</sequence>
<gene>
    <name evidence="1" type="ORF">BV25DRAFT_1831896</name>
</gene>
<comment type="caution">
    <text evidence="1">The sequence shown here is derived from an EMBL/GenBank/DDBJ whole genome shotgun (WGS) entry which is preliminary data.</text>
</comment>
<evidence type="ECO:0000313" key="1">
    <source>
        <dbReference type="EMBL" id="KAI0056699.1"/>
    </source>
</evidence>
<proteinExistence type="predicted"/>
<name>A0ACB8SJY6_9AGAM</name>
<protein>
    <submittedName>
        <fullName evidence="1">Uncharacterized protein</fullName>
    </submittedName>
</protein>
<dbReference type="Proteomes" id="UP000814140">
    <property type="component" value="Unassembled WGS sequence"/>
</dbReference>
<organism evidence="1 2">
    <name type="scientific">Artomyces pyxidatus</name>
    <dbReference type="NCBI Taxonomy" id="48021"/>
    <lineage>
        <taxon>Eukaryota</taxon>
        <taxon>Fungi</taxon>
        <taxon>Dikarya</taxon>
        <taxon>Basidiomycota</taxon>
        <taxon>Agaricomycotina</taxon>
        <taxon>Agaricomycetes</taxon>
        <taxon>Russulales</taxon>
        <taxon>Auriscalpiaceae</taxon>
        <taxon>Artomyces</taxon>
    </lineage>
</organism>
<reference evidence="1" key="2">
    <citation type="journal article" date="2022" name="New Phytol.">
        <title>Evolutionary transition to the ectomycorrhizal habit in the genomes of a hyperdiverse lineage of mushroom-forming fungi.</title>
        <authorList>
            <person name="Looney B."/>
            <person name="Miyauchi S."/>
            <person name="Morin E."/>
            <person name="Drula E."/>
            <person name="Courty P.E."/>
            <person name="Kohler A."/>
            <person name="Kuo A."/>
            <person name="LaButti K."/>
            <person name="Pangilinan J."/>
            <person name="Lipzen A."/>
            <person name="Riley R."/>
            <person name="Andreopoulos W."/>
            <person name="He G."/>
            <person name="Johnson J."/>
            <person name="Nolan M."/>
            <person name="Tritt A."/>
            <person name="Barry K.W."/>
            <person name="Grigoriev I.V."/>
            <person name="Nagy L.G."/>
            <person name="Hibbett D."/>
            <person name="Henrissat B."/>
            <person name="Matheny P.B."/>
            <person name="Labbe J."/>
            <person name="Martin F.M."/>
        </authorList>
    </citation>
    <scope>NUCLEOTIDE SEQUENCE</scope>
    <source>
        <strain evidence="1">HHB10654</strain>
    </source>
</reference>